<dbReference type="InterPro" id="IPR003439">
    <property type="entry name" value="ABC_transporter-like_ATP-bd"/>
</dbReference>
<dbReference type="InterPro" id="IPR003593">
    <property type="entry name" value="AAA+_ATPase"/>
</dbReference>
<dbReference type="EMBL" id="CASHTH010000783">
    <property type="protein sequence ID" value="CAI8007546.1"/>
    <property type="molecule type" value="Genomic_DNA"/>
</dbReference>
<dbReference type="PROSITE" id="PS00211">
    <property type="entry name" value="ABC_TRANSPORTER_1"/>
    <property type="match status" value="1"/>
</dbReference>
<feature type="compositionally biased region" description="Basic and acidic residues" evidence="5">
    <location>
        <begin position="286"/>
        <end position="296"/>
    </location>
</feature>
<keyword evidence="3" id="KW-0547">Nucleotide-binding</keyword>
<evidence type="ECO:0000256" key="4">
    <source>
        <dbReference type="ARBA" id="ARBA00022840"/>
    </source>
</evidence>
<feature type="region of interest" description="Disordered" evidence="5">
    <location>
        <begin position="272"/>
        <end position="296"/>
    </location>
</feature>
<accession>A0AA35RBC8</accession>
<dbReference type="Gene3D" id="3.40.50.300">
    <property type="entry name" value="P-loop containing nucleotide triphosphate hydrolases"/>
    <property type="match status" value="1"/>
</dbReference>
<organism evidence="7 8">
    <name type="scientific">Geodia barretti</name>
    <name type="common">Barrett's horny sponge</name>
    <dbReference type="NCBI Taxonomy" id="519541"/>
    <lineage>
        <taxon>Eukaryota</taxon>
        <taxon>Metazoa</taxon>
        <taxon>Porifera</taxon>
        <taxon>Demospongiae</taxon>
        <taxon>Heteroscleromorpha</taxon>
        <taxon>Tetractinellida</taxon>
        <taxon>Astrophorina</taxon>
        <taxon>Geodiidae</taxon>
        <taxon>Geodia</taxon>
    </lineage>
</organism>
<evidence type="ECO:0000259" key="6">
    <source>
        <dbReference type="PROSITE" id="PS50893"/>
    </source>
</evidence>
<dbReference type="GO" id="GO:0055085">
    <property type="term" value="P:transmembrane transport"/>
    <property type="evidence" value="ECO:0007669"/>
    <property type="project" value="UniProtKB-ARBA"/>
</dbReference>
<dbReference type="AlphaFoldDB" id="A0AA35RBC8"/>
<dbReference type="SMART" id="SM00382">
    <property type="entry name" value="AAA"/>
    <property type="match status" value="1"/>
</dbReference>
<dbReference type="GO" id="GO:0015833">
    <property type="term" value="P:peptide transport"/>
    <property type="evidence" value="ECO:0007669"/>
    <property type="project" value="InterPro"/>
</dbReference>
<dbReference type="Proteomes" id="UP001174909">
    <property type="component" value="Unassembled WGS sequence"/>
</dbReference>
<dbReference type="GO" id="GO:0016887">
    <property type="term" value="F:ATP hydrolysis activity"/>
    <property type="evidence" value="ECO:0007669"/>
    <property type="project" value="InterPro"/>
</dbReference>
<dbReference type="PROSITE" id="PS50893">
    <property type="entry name" value="ABC_TRANSPORTER_2"/>
    <property type="match status" value="1"/>
</dbReference>
<evidence type="ECO:0000256" key="5">
    <source>
        <dbReference type="SAM" id="MobiDB-lite"/>
    </source>
</evidence>
<dbReference type="InterPro" id="IPR017871">
    <property type="entry name" value="ABC_transporter-like_CS"/>
</dbReference>
<reference evidence="7" key="1">
    <citation type="submission" date="2023-03" db="EMBL/GenBank/DDBJ databases">
        <authorList>
            <person name="Steffen K."/>
            <person name="Cardenas P."/>
        </authorList>
    </citation>
    <scope>NUCLEOTIDE SEQUENCE</scope>
</reference>
<dbReference type="InterPro" id="IPR050319">
    <property type="entry name" value="ABC_transp_ATP-bind"/>
</dbReference>
<keyword evidence="2" id="KW-0813">Transport</keyword>
<keyword evidence="4 7" id="KW-0067">ATP-binding</keyword>
<dbReference type="Pfam" id="PF00005">
    <property type="entry name" value="ABC_tran"/>
    <property type="match status" value="1"/>
</dbReference>
<evidence type="ECO:0000313" key="8">
    <source>
        <dbReference type="Proteomes" id="UP001174909"/>
    </source>
</evidence>
<keyword evidence="8" id="KW-1185">Reference proteome</keyword>
<dbReference type="FunFam" id="3.40.50.300:FF:000016">
    <property type="entry name" value="Oligopeptide ABC transporter ATP-binding component"/>
    <property type="match status" value="1"/>
</dbReference>
<dbReference type="GO" id="GO:0005524">
    <property type="term" value="F:ATP binding"/>
    <property type="evidence" value="ECO:0007669"/>
    <property type="project" value="UniProtKB-KW"/>
</dbReference>
<name>A0AA35RBC8_GEOBA</name>
<dbReference type="InterPro" id="IPR013563">
    <property type="entry name" value="Oligopep_ABC_C"/>
</dbReference>
<comment type="caution">
    <text evidence="7">The sequence shown here is derived from an EMBL/GenBank/DDBJ whole genome shotgun (WGS) entry which is preliminary data.</text>
</comment>
<protein>
    <submittedName>
        <fullName evidence="7">Oligopeptide transport ATP-binding protein AppF</fullName>
    </submittedName>
</protein>
<evidence type="ECO:0000256" key="2">
    <source>
        <dbReference type="ARBA" id="ARBA00022448"/>
    </source>
</evidence>
<dbReference type="SUPFAM" id="SSF52540">
    <property type="entry name" value="P-loop containing nucleoside triphosphate hydrolases"/>
    <property type="match status" value="1"/>
</dbReference>
<dbReference type="PANTHER" id="PTHR43776:SF7">
    <property type="entry name" value="D,D-DIPEPTIDE TRANSPORT ATP-BINDING PROTEIN DDPF-RELATED"/>
    <property type="match status" value="1"/>
</dbReference>
<dbReference type="Pfam" id="PF08352">
    <property type="entry name" value="oligo_HPY"/>
    <property type="match status" value="1"/>
</dbReference>
<evidence type="ECO:0000256" key="1">
    <source>
        <dbReference type="ARBA" id="ARBA00005417"/>
    </source>
</evidence>
<comment type="similarity">
    <text evidence="1">Belongs to the ABC transporter superfamily.</text>
</comment>
<dbReference type="CDD" id="cd03257">
    <property type="entry name" value="ABC_NikE_OppD_transporters"/>
    <property type="match status" value="1"/>
</dbReference>
<evidence type="ECO:0000313" key="7">
    <source>
        <dbReference type="EMBL" id="CAI8007546.1"/>
    </source>
</evidence>
<dbReference type="PANTHER" id="PTHR43776">
    <property type="entry name" value="TRANSPORT ATP-BINDING PROTEIN"/>
    <property type="match status" value="1"/>
</dbReference>
<gene>
    <name evidence="7" type="ORF">GBAR_LOCUS5263</name>
</gene>
<proteinExistence type="inferred from homology"/>
<feature type="domain" description="ABC transporter" evidence="6">
    <location>
        <begin position="27"/>
        <end position="271"/>
    </location>
</feature>
<dbReference type="InterPro" id="IPR027417">
    <property type="entry name" value="P-loop_NTPase"/>
</dbReference>
<sequence length="296" mass="32798">MSVETTSNGNGPAPLLDVRGLVKHFPIRRGFLRRTVGTVKAVDGISFDIREGETLSLVGESGCGKSTTARSIIRAYEPTGGEILFKTEDGDFIDLAQLSLTELRPMRRQLQMIFQDPFSSLNPRMNIYEIISEPLLVHGIGSSSEREDRVAELLRVVRLRPEYMRRYPHAFSGGQRQRIGIARALAVNPRLILADEPVSGLDVSVQAQVINLMMDLQDELGLTYLFVSHDLSVVKQISNRVVVMYVGRIAEIGTPEELFGAPKHPYTAALMSSVPKPHPSQRSKRYVLEGEVAKSG</sequence>
<evidence type="ECO:0000256" key="3">
    <source>
        <dbReference type="ARBA" id="ARBA00022741"/>
    </source>
</evidence>